<reference evidence="2" key="1">
    <citation type="submission" date="2017-03" db="EMBL/GenBank/DDBJ databases">
        <title>Phytopthora megakarya and P. palmivora, two closely related causual agents of cacao black pod achieved similar genome size and gene model numbers by different mechanisms.</title>
        <authorList>
            <person name="Ali S."/>
            <person name="Shao J."/>
            <person name="Larry D.J."/>
            <person name="Kronmiller B."/>
            <person name="Shen D."/>
            <person name="Strem M.D."/>
            <person name="Melnick R.L."/>
            <person name="Guiltinan M.J."/>
            <person name="Tyler B.M."/>
            <person name="Meinhardt L.W."/>
            <person name="Bailey B.A."/>
        </authorList>
    </citation>
    <scope>NUCLEOTIDE SEQUENCE [LARGE SCALE GENOMIC DNA]</scope>
    <source>
        <strain evidence="2">zdho120</strain>
    </source>
</reference>
<sequence>MKNILEESKHAKALIECHLYMKFAIPAANYQLCKAPSQEKRSRNTREAVKALTKEYPCYDGIAIGKAFLFGPGWLTTNWERSRTYHSAAILVVNARTLREYELAFGCVTRMYLRAFKTKLRVDTVLGAVEDAKFNAIRMWTHSVMPILYNVHKKTRHLQTAEGVAVITEFMDMHYTSRNFWLEKVTIRAVAGFLLSVKQGTTHNPCEVFSASVKRHVQRKTNEICALLRSMMTLSKDVGCDVPSPSSLITAPNVGIKKTAK</sequence>
<organism evidence="1 2">
    <name type="scientific">Phytophthora megakarya</name>
    <dbReference type="NCBI Taxonomy" id="4795"/>
    <lineage>
        <taxon>Eukaryota</taxon>
        <taxon>Sar</taxon>
        <taxon>Stramenopiles</taxon>
        <taxon>Oomycota</taxon>
        <taxon>Peronosporomycetes</taxon>
        <taxon>Peronosporales</taxon>
        <taxon>Peronosporaceae</taxon>
        <taxon>Phytophthora</taxon>
    </lineage>
</organism>
<protein>
    <submittedName>
        <fullName evidence="1">Uncharacterized protein</fullName>
    </submittedName>
</protein>
<name>A0A225VNF8_9STRA</name>
<accession>A0A225VNF8</accession>
<evidence type="ECO:0000313" key="1">
    <source>
        <dbReference type="EMBL" id="OWZ06882.1"/>
    </source>
</evidence>
<evidence type="ECO:0000313" key="2">
    <source>
        <dbReference type="Proteomes" id="UP000198211"/>
    </source>
</evidence>
<gene>
    <name evidence="1" type="ORF">PHMEG_00020803</name>
</gene>
<dbReference type="EMBL" id="NBNE01003779">
    <property type="protein sequence ID" value="OWZ06882.1"/>
    <property type="molecule type" value="Genomic_DNA"/>
</dbReference>
<dbReference type="OrthoDB" id="116283at2759"/>
<proteinExistence type="predicted"/>
<dbReference type="Proteomes" id="UP000198211">
    <property type="component" value="Unassembled WGS sequence"/>
</dbReference>
<dbReference type="AlphaFoldDB" id="A0A225VNF8"/>
<keyword evidence="2" id="KW-1185">Reference proteome</keyword>
<comment type="caution">
    <text evidence="1">The sequence shown here is derived from an EMBL/GenBank/DDBJ whole genome shotgun (WGS) entry which is preliminary data.</text>
</comment>